<dbReference type="OrthoDB" id="5985073at2759"/>
<dbReference type="GO" id="GO:0050832">
    <property type="term" value="P:defense response to fungus"/>
    <property type="evidence" value="ECO:0007669"/>
    <property type="project" value="InterPro"/>
</dbReference>
<evidence type="ECO:0000256" key="3">
    <source>
        <dbReference type="SAM" id="SignalP"/>
    </source>
</evidence>
<dbReference type="AlphaFoldDB" id="A0A2P6TTH3"/>
<keyword evidence="1" id="KW-1015">Disulfide bond</keyword>
<reference evidence="5 6" key="1">
    <citation type="journal article" date="2018" name="Plant J.">
        <title>Genome sequences of Chlorella sorokiniana UTEX 1602 and Micractinium conductrix SAG 241.80: implications to maltose excretion by a green alga.</title>
        <authorList>
            <person name="Arriola M.B."/>
            <person name="Velmurugan N."/>
            <person name="Zhang Y."/>
            <person name="Plunkett M.H."/>
            <person name="Hondzo H."/>
            <person name="Barney B.M."/>
        </authorList>
    </citation>
    <scope>NUCLEOTIDE SEQUENCE [LARGE SCALE GENOMIC DNA]</scope>
    <source>
        <strain evidence="6">UTEX 1602</strain>
    </source>
</reference>
<proteinExistence type="predicted"/>
<feature type="compositionally biased region" description="Basic residues" evidence="2">
    <location>
        <begin position="182"/>
        <end position="194"/>
    </location>
</feature>
<feature type="compositionally biased region" description="Low complexity" evidence="2">
    <location>
        <begin position="82"/>
        <end position="103"/>
    </location>
</feature>
<dbReference type="PANTHER" id="PTHR46351">
    <property type="entry name" value="WOUND-INDUCED PROTEIN WIN2"/>
    <property type="match status" value="1"/>
</dbReference>
<dbReference type="InterPro" id="IPR001153">
    <property type="entry name" value="Barwin_dom"/>
</dbReference>
<evidence type="ECO:0000256" key="1">
    <source>
        <dbReference type="ARBA" id="ARBA00023157"/>
    </source>
</evidence>
<dbReference type="PRINTS" id="PR00602">
    <property type="entry name" value="BARWIN"/>
</dbReference>
<dbReference type="PANTHER" id="PTHR46351:SF3">
    <property type="entry name" value="WOUND-INDUCED PROTEIN WIN2"/>
    <property type="match status" value="1"/>
</dbReference>
<evidence type="ECO:0000313" key="6">
    <source>
        <dbReference type="Proteomes" id="UP000239899"/>
    </source>
</evidence>
<sequence>MNSRVLLLAAALALACLALGAQARDLQQVGDEAQALIAQQVAAQEKKIKNYREFEQDHNSQQEDVAASGGRKGGRKGRHSSDSGSDSGSTDSGSSDTGSDSGSNPWYGRDPSNLSKSEKRKARREAKKLGLSLEEYLGWTGGSDGSSSDGSSQEEAPKKKGRKGRRSSPAQDDSSSDVPVTKGRRGKGGRGGKRASYHYYSPAYETSQLYCADAFRGKESGLLGRPWTAWCVGAMKQEYCGRCVRITNLSTGDTVEATVVDACGFDGVDMDPLAFNAIDGDGEGYRAGTMSVSVEWC</sequence>
<accession>A0A2P6TTH3</accession>
<evidence type="ECO:0000313" key="5">
    <source>
        <dbReference type="EMBL" id="PRW57371.1"/>
    </source>
</evidence>
<dbReference type="SUPFAM" id="SSF50685">
    <property type="entry name" value="Barwin-like endoglucanases"/>
    <property type="match status" value="1"/>
</dbReference>
<feature type="compositionally biased region" description="Polar residues" evidence="2">
    <location>
        <begin position="168"/>
        <end position="178"/>
    </location>
</feature>
<comment type="caution">
    <text evidence="5">The sequence shown here is derived from an EMBL/GenBank/DDBJ whole genome shotgun (WGS) entry which is preliminary data.</text>
</comment>
<protein>
    <submittedName>
        <fullName evidence="5">Chitin binding domain-containing</fullName>
    </submittedName>
</protein>
<dbReference type="Pfam" id="PF00967">
    <property type="entry name" value="Barwin"/>
    <property type="match status" value="1"/>
</dbReference>
<dbReference type="PROSITE" id="PS51257">
    <property type="entry name" value="PROKAR_LIPOPROTEIN"/>
    <property type="match status" value="1"/>
</dbReference>
<feature type="region of interest" description="Disordered" evidence="2">
    <location>
        <begin position="51"/>
        <end position="126"/>
    </location>
</feature>
<evidence type="ECO:0000259" key="4">
    <source>
        <dbReference type="PROSITE" id="PS51174"/>
    </source>
</evidence>
<keyword evidence="3" id="KW-0732">Signal</keyword>
<feature type="compositionally biased region" description="Basic and acidic residues" evidence="2">
    <location>
        <begin position="51"/>
        <end position="61"/>
    </location>
</feature>
<organism evidence="5 6">
    <name type="scientific">Chlorella sorokiniana</name>
    <name type="common">Freshwater green alga</name>
    <dbReference type="NCBI Taxonomy" id="3076"/>
    <lineage>
        <taxon>Eukaryota</taxon>
        <taxon>Viridiplantae</taxon>
        <taxon>Chlorophyta</taxon>
        <taxon>core chlorophytes</taxon>
        <taxon>Trebouxiophyceae</taxon>
        <taxon>Chlorellales</taxon>
        <taxon>Chlorellaceae</taxon>
        <taxon>Chlorella clade</taxon>
        <taxon>Chlorella</taxon>
    </lineage>
</organism>
<feature type="region of interest" description="Disordered" evidence="2">
    <location>
        <begin position="138"/>
        <end position="194"/>
    </location>
</feature>
<dbReference type="PROSITE" id="PS51174">
    <property type="entry name" value="BARWIN_3"/>
    <property type="match status" value="1"/>
</dbReference>
<dbReference type="Gene3D" id="2.40.40.10">
    <property type="entry name" value="RlpA-like domain"/>
    <property type="match status" value="1"/>
</dbReference>
<dbReference type="GO" id="GO:0004540">
    <property type="term" value="F:RNA nuclease activity"/>
    <property type="evidence" value="ECO:0007669"/>
    <property type="project" value="InterPro"/>
</dbReference>
<feature type="chain" id="PRO_5015175171" evidence="3">
    <location>
        <begin position="24"/>
        <end position="297"/>
    </location>
</feature>
<feature type="signal peptide" evidence="3">
    <location>
        <begin position="1"/>
        <end position="23"/>
    </location>
</feature>
<dbReference type="InterPro" id="IPR044301">
    <property type="entry name" value="PR4"/>
</dbReference>
<dbReference type="GO" id="GO:0042742">
    <property type="term" value="P:defense response to bacterium"/>
    <property type="evidence" value="ECO:0007669"/>
    <property type="project" value="InterPro"/>
</dbReference>
<evidence type="ECO:0000256" key="2">
    <source>
        <dbReference type="SAM" id="MobiDB-lite"/>
    </source>
</evidence>
<feature type="domain" description="Barwin" evidence="4">
    <location>
        <begin position="188"/>
        <end position="297"/>
    </location>
</feature>
<name>A0A2P6TTH3_CHLSO</name>
<dbReference type="EMBL" id="LHPG02000007">
    <property type="protein sequence ID" value="PRW57371.1"/>
    <property type="molecule type" value="Genomic_DNA"/>
</dbReference>
<gene>
    <name evidence="5" type="ORF">C2E21_3899</name>
</gene>
<dbReference type="Proteomes" id="UP000239899">
    <property type="component" value="Unassembled WGS sequence"/>
</dbReference>
<keyword evidence="6" id="KW-1185">Reference proteome</keyword>
<dbReference type="InterPro" id="IPR036908">
    <property type="entry name" value="RlpA-like_sf"/>
</dbReference>